<dbReference type="InterPro" id="IPR036282">
    <property type="entry name" value="Glutathione-S-Trfase_C_sf"/>
</dbReference>
<dbReference type="SUPFAM" id="SSF47616">
    <property type="entry name" value="GST C-terminal domain-like"/>
    <property type="match status" value="1"/>
</dbReference>
<proteinExistence type="inferred from homology"/>
<dbReference type="PANTHER" id="PTHR13369">
    <property type="match status" value="1"/>
</dbReference>
<dbReference type="InterPro" id="IPR008657">
    <property type="entry name" value="JTB"/>
</dbReference>
<evidence type="ECO:0000313" key="6">
    <source>
        <dbReference type="Proteomes" id="UP000747542"/>
    </source>
</evidence>
<dbReference type="GO" id="GO:0016020">
    <property type="term" value="C:membrane"/>
    <property type="evidence" value="ECO:0007669"/>
    <property type="project" value="InterPro"/>
</dbReference>
<keyword evidence="6" id="KW-1185">Reference proteome</keyword>
<reference evidence="5" key="1">
    <citation type="journal article" date="2021" name="Sci. Adv.">
        <title>The American lobster genome reveals insights on longevity, neural, and immune adaptations.</title>
        <authorList>
            <person name="Polinski J.M."/>
            <person name="Zimin A.V."/>
            <person name="Clark K.F."/>
            <person name="Kohn A.B."/>
            <person name="Sadowski N."/>
            <person name="Timp W."/>
            <person name="Ptitsyn A."/>
            <person name="Khanna P."/>
            <person name="Romanova D.Y."/>
            <person name="Williams P."/>
            <person name="Greenwood S.J."/>
            <person name="Moroz L.L."/>
            <person name="Walt D.R."/>
            <person name="Bodnar A.G."/>
        </authorList>
    </citation>
    <scope>NUCLEOTIDE SEQUENCE</scope>
    <source>
        <strain evidence="5">GMGI-L3</strain>
    </source>
</reference>
<dbReference type="GO" id="GO:0005737">
    <property type="term" value="C:cytoplasm"/>
    <property type="evidence" value="ECO:0007669"/>
    <property type="project" value="TreeGrafter"/>
</dbReference>
<keyword evidence="2" id="KW-1133">Transmembrane helix</keyword>
<keyword evidence="2" id="KW-0812">Transmembrane</keyword>
<sequence length="771" mass="87100">MRVKCVPARVLPTLLGLTFVALILESRSVSPVEDQTEEFLSRVNTHDLCWISEDYDLLDDCQRCSGVEKTIIVPALCQLTGYRQKINCYISGEAYRSCAVLVWQEELRFWLFEGLVAAVGVIAGLSTALRYQKLRSQGRLDPYLLMRQVQIPILNMEEQDTLYLTGGKIEGEILVPGETLIALFTLQYCHDPAISVVLVQHKNEASDTPSPSPLSSGENFKTANLDCDSWFPIDVSCMSFGVIVKEEKDCPDMIGNCMLPAILMTSQPWCVAGLCSSLRFILNRTLEIHPEHYCRQLLGFRGGCLQACAEVSVWTKFCEVETLETLKNVFRDRYCNTAKIELPRDIMRYEHHMQHPPILHNALKRKQEYIRNTVHDKNEQQELCQKKLAQLPQLEHKFAEGLDMTLADVILYASFHIIITKLQIYMTLEDVIPLVIKWYEFISSNSYIQRALPVLQKTLASISAERKTGTTLEIVIPEVPHESIYKSDPERYKPRWRAFTHQEDIEKVLGVLEVAAVKPTYDVHPSDSISLSWSSFPSAVSPQEGQLPLSRLQRKCQQLENVVSAILSVSKPGDVIVDFCAGGGHVGIVVAYSLPDCKVLLVENKEASLLRAKKRVETLELKNVEFVQCNLDYFKGRFNVGVSLHACGVATDLVMLKCLQQKAAFICSPCCYGGVQPNHILDYPRSQIYRNMSLSLSEYLTLGHAADQTHDENNPKTEQGQLCMKLIDTDRLMLAQSLGYDTRLVLMQPKTCSPKNHLLIGELKEELLHNI</sequence>
<evidence type="ECO:0000256" key="2">
    <source>
        <dbReference type="SAM" id="Phobius"/>
    </source>
</evidence>
<dbReference type="Proteomes" id="UP000747542">
    <property type="component" value="Unassembled WGS sequence"/>
</dbReference>
<organism evidence="5 6">
    <name type="scientific">Homarus americanus</name>
    <name type="common">American lobster</name>
    <dbReference type="NCBI Taxonomy" id="6706"/>
    <lineage>
        <taxon>Eukaryota</taxon>
        <taxon>Metazoa</taxon>
        <taxon>Ecdysozoa</taxon>
        <taxon>Arthropoda</taxon>
        <taxon>Crustacea</taxon>
        <taxon>Multicrustacea</taxon>
        <taxon>Malacostraca</taxon>
        <taxon>Eumalacostraca</taxon>
        <taxon>Eucarida</taxon>
        <taxon>Decapoda</taxon>
        <taxon>Pleocyemata</taxon>
        <taxon>Astacidea</taxon>
        <taxon>Nephropoidea</taxon>
        <taxon>Nephropidae</taxon>
        <taxon>Homarus</taxon>
    </lineage>
</organism>
<comment type="similarity">
    <text evidence="1">Belongs to the GSTCD family.</text>
</comment>
<name>A0A8J5JS66_HOMAM</name>
<dbReference type="CDD" id="cd02440">
    <property type="entry name" value="AdoMet_MTases"/>
    <property type="match status" value="1"/>
</dbReference>
<dbReference type="Gene3D" id="3.40.50.150">
    <property type="entry name" value="Vaccinia Virus protein VP39"/>
    <property type="match status" value="1"/>
</dbReference>
<dbReference type="FunFam" id="3.40.50.150:FF:000725">
    <property type="entry name" value="Glutathione S-transferase, C-terminal domain-containing"/>
    <property type="match status" value="1"/>
</dbReference>
<dbReference type="Pfam" id="PF05439">
    <property type="entry name" value="JTB"/>
    <property type="match status" value="1"/>
</dbReference>
<gene>
    <name evidence="5" type="ORF">Hamer_G023500</name>
</gene>
<dbReference type="InterPro" id="IPR029063">
    <property type="entry name" value="SAM-dependent_MTases_sf"/>
</dbReference>
<dbReference type="Pfam" id="PF13679">
    <property type="entry name" value="Methyltransf_32"/>
    <property type="match status" value="1"/>
</dbReference>
<dbReference type="SUPFAM" id="SSF53335">
    <property type="entry name" value="S-adenosyl-L-methionine-dependent methyltransferases"/>
    <property type="match status" value="1"/>
</dbReference>
<dbReference type="AlphaFoldDB" id="A0A8J5JS66"/>
<feature type="signal peptide" evidence="3">
    <location>
        <begin position="1"/>
        <end position="28"/>
    </location>
</feature>
<feature type="chain" id="PRO_5035293221" evidence="3">
    <location>
        <begin position="29"/>
        <end position="771"/>
    </location>
</feature>
<evidence type="ECO:0000313" key="5">
    <source>
        <dbReference type="EMBL" id="KAG7160795.1"/>
    </source>
</evidence>
<dbReference type="EMBL" id="JAHLQT010030714">
    <property type="protein sequence ID" value="KAG7160795.1"/>
    <property type="molecule type" value="Genomic_DNA"/>
</dbReference>
<accession>A0A8J5JS66</accession>
<keyword evidence="2" id="KW-0472">Membrane</keyword>
<comment type="caution">
    <text evidence="5">The sequence shown here is derived from an EMBL/GenBank/DDBJ whole genome shotgun (WGS) entry which is preliminary data.</text>
</comment>
<protein>
    <submittedName>
        <fullName evidence="5">Glutathione S-transferase C-terminal domain-containing protein-like</fullName>
    </submittedName>
</protein>
<evidence type="ECO:0000256" key="3">
    <source>
        <dbReference type="SAM" id="SignalP"/>
    </source>
</evidence>
<feature type="domain" description="Methyltransferase" evidence="4">
    <location>
        <begin position="555"/>
        <end position="676"/>
    </location>
</feature>
<dbReference type="Gene3D" id="3.30.720.220">
    <property type="match status" value="1"/>
</dbReference>
<evidence type="ECO:0000256" key="1">
    <source>
        <dbReference type="ARBA" id="ARBA00008797"/>
    </source>
</evidence>
<evidence type="ECO:0000259" key="4">
    <source>
        <dbReference type="Pfam" id="PF13679"/>
    </source>
</evidence>
<dbReference type="InterPro" id="IPR025714">
    <property type="entry name" value="Methyltranfer_dom"/>
</dbReference>
<feature type="transmembrane region" description="Helical" evidence="2">
    <location>
        <begin position="109"/>
        <end position="129"/>
    </location>
</feature>
<keyword evidence="3" id="KW-0732">Signal</keyword>
<dbReference type="PANTHER" id="PTHR13369:SF0">
    <property type="entry name" value="GLUTATHIONE S-TRANSFERASE C-TERMINAL DOMAIN-CONTAINING PROTEIN"/>
    <property type="match status" value="1"/>
</dbReference>